<gene>
    <name evidence="4" type="ORF">RJ639_013423</name>
</gene>
<dbReference type="InterPro" id="IPR029058">
    <property type="entry name" value="AB_hydrolase_fold"/>
</dbReference>
<sequence>MVREGKQATEGSADDGGRRSQGSSSSPTTAVFAFSADHWFKEKPFGLKPIDLAAFPSLRSIGNDEKTEVHEAFIGRYYEILMTSSLTAKVEGAIRKGRQIVFTGHSSAGPTAIFVTLPFLEENKKTEGKTSIRCLTFGSPLVGDRVLPHALRRENWARYFVHFVT</sequence>
<dbReference type="PANTHER" id="PTHR47090">
    <property type="entry name" value="PROTEIN EDS1-RELATED"/>
    <property type="match status" value="1"/>
</dbReference>
<feature type="non-terminal residue" evidence="4">
    <location>
        <position position="165"/>
    </location>
</feature>
<feature type="domain" description="Fungal lipase-type" evidence="3">
    <location>
        <begin position="60"/>
        <end position="152"/>
    </location>
</feature>
<reference evidence="4" key="1">
    <citation type="submission" date="2022-12" db="EMBL/GenBank/DDBJ databases">
        <title>Draft genome assemblies for two species of Escallonia (Escalloniales).</title>
        <authorList>
            <person name="Chanderbali A."/>
            <person name="Dervinis C."/>
            <person name="Anghel I."/>
            <person name="Soltis D."/>
            <person name="Soltis P."/>
            <person name="Zapata F."/>
        </authorList>
    </citation>
    <scope>NUCLEOTIDE SEQUENCE</scope>
    <source>
        <strain evidence="4">UCBG64.0493</strain>
        <tissue evidence="4">Leaf</tissue>
    </source>
</reference>
<dbReference type="InterPro" id="IPR002921">
    <property type="entry name" value="Fungal_lipase-type"/>
</dbReference>
<dbReference type="EMBL" id="JAVXUP010001656">
    <property type="protein sequence ID" value="KAK3009341.1"/>
    <property type="molecule type" value="Genomic_DNA"/>
</dbReference>
<dbReference type="InterPro" id="IPR044214">
    <property type="entry name" value="EDS1-like"/>
</dbReference>
<proteinExistence type="predicted"/>
<evidence type="ECO:0000313" key="4">
    <source>
        <dbReference type="EMBL" id="KAK3009341.1"/>
    </source>
</evidence>
<name>A0AA88VI22_9ASTE</name>
<organism evidence="4 5">
    <name type="scientific">Escallonia herrerae</name>
    <dbReference type="NCBI Taxonomy" id="1293975"/>
    <lineage>
        <taxon>Eukaryota</taxon>
        <taxon>Viridiplantae</taxon>
        <taxon>Streptophyta</taxon>
        <taxon>Embryophyta</taxon>
        <taxon>Tracheophyta</taxon>
        <taxon>Spermatophyta</taxon>
        <taxon>Magnoliopsida</taxon>
        <taxon>eudicotyledons</taxon>
        <taxon>Gunneridae</taxon>
        <taxon>Pentapetalae</taxon>
        <taxon>asterids</taxon>
        <taxon>campanulids</taxon>
        <taxon>Escalloniales</taxon>
        <taxon>Escalloniaceae</taxon>
        <taxon>Escallonia</taxon>
    </lineage>
</organism>
<protein>
    <recommendedName>
        <fullName evidence="3">Fungal lipase-type domain-containing protein</fullName>
    </recommendedName>
</protein>
<dbReference type="GO" id="GO:0016787">
    <property type="term" value="F:hydrolase activity"/>
    <property type="evidence" value="ECO:0007669"/>
    <property type="project" value="UniProtKB-KW"/>
</dbReference>
<evidence type="ECO:0000256" key="2">
    <source>
        <dbReference type="SAM" id="MobiDB-lite"/>
    </source>
</evidence>
<dbReference type="PANTHER" id="PTHR47090:SF2">
    <property type="entry name" value="PROTEIN EDS1-RELATED"/>
    <property type="match status" value="1"/>
</dbReference>
<dbReference type="GO" id="GO:0006629">
    <property type="term" value="P:lipid metabolic process"/>
    <property type="evidence" value="ECO:0007669"/>
    <property type="project" value="InterPro"/>
</dbReference>
<keyword evidence="5" id="KW-1185">Reference proteome</keyword>
<dbReference type="AlphaFoldDB" id="A0AA88VI22"/>
<dbReference type="Pfam" id="PF01764">
    <property type="entry name" value="Lipase_3"/>
    <property type="match status" value="1"/>
</dbReference>
<keyword evidence="1" id="KW-0378">Hydrolase</keyword>
<dbReference type="Proteomes" id="UP001188597">
    <property type="component" value="Unassembled WGS sequence"/>
</dbReference>
<evidence type="ECO:0000256" key="1">
    <source>
        <dbReference type="ARBA" id="ARBA00022801"/>
    </source>
</evidence>
<comment type="caution">
    <text evidence="4">The sequence shown here is derived from an EMBL/GenBank/DDBJ whole genome shotgun (WGS) entry which is preliminary data.</text>
</comment>
<evidence type="ECO:0000259" key="3">
    <source>
        <dbReference type="Pfam" id="PF01764"/>
    </source>
</evidence>
<accession>A0AA88VI22</accession>
<dbReference type="Gene3D" id="3.40.50.1820">
    <property type="entry name" value="alpha/beta hydrolase"/>
    <property type="match status" value="1"/>
</dbReference>
<dbReference type="GO" id="GO:0006952">
    <property type="term" value="P:defense response"/>
    <property type="evidence" value="ECO:0007669"/>
    <property type="project" value="InterPro"/>
</dbReference>
<feature type="region of interest" description="Disordered" evidence="2">
    <location>
        <begin position="1"/>
        <end position="28"/>
    </location>
</feature>
<evidence type="ECO:0000313" key="5">
    <source>
        <dbReference type="Proteomes" id="UP001188597"/>
    </source>
</evidence>
<dbReference type="SUPFAM" id="SSF53474">
    <property type="entry name" value="alpha/beta-Hydrolases"/>
    <property type="match status" value="1"/>
</dbReference>